<name>A0A239KUH7_9ACTN</name>
<reference evidence="2 3" key="1">
    <citation type="submission" date="2017-06" db="EMBL/GenBank/DDBJ databases">
        <authorList>
            <person name="Kim H.J."/>
            <person name="Triplett B.A."/>
        </authorList>
    </citation>
    <scope>NUCLEOTIDE SEQUENCE [LARGE SCALE GENOMIC DNA]</scope>
    <source>
        <strain evidence="2 3">CGMCC 4.1858</strain>
    </source>
</reference>
<dbReference type="EMBL" id="FZOF01000017">
    <property type="protein sequence ID" value="SNT21725.1"/>
    <property type="molecule type" value="Genomic_DNA"/>
</dbReference>
<keyword evidence="3" id="KW-1185">Reference proteome</keyword>
<dbReference type="AlphaFoldDB" id="A0A239KUH7"/>
<sequence length="59" mass="5964">MRPPSTDGDTADGNMSPVAIEAAGSPRGTPPKAHDLATAVDDAPQPTRGKRPVADETAP</sequence>
<evidence type="ECO:0000256" key="1">
    <source>
        <dbReference type="SAM" id="MobiDB-lite"/>
    </source>
</evidence>
<proteinExistence type="predicted"/>
<evidence type="ECO:0000313" key="3">
    <source>
        <dbReference type="Proteomes" id="UP000198280"/>
    </source>
</evidence>
<accession>A0A239KUH7</accession>
<protein>
    <submittedName>
        <fullName evidence="2">Uncharacterized protein</fullName>
    </submittedName>
</protein>
<gene>
    <name evidence="2" type="ORF">SAMN05216252_11738</name>
</gene>
<evidence type="ECO:0000313" key="2">
    <source>
        <dbReference type="EMBL" id="SNT21725.1"/>
    </source>
</evidence>
<dbReference type="Proteomes" id="UP000198280">
    <property type="component" value="Unassembled WGS sequence"/>
</dbReference>
<organism evidence="2 3">
    <name type="scientific">Actinacidiphila glaucinigra</name>
    <dbReference type="NCBI Taxonomy" id="235986"/>
    <lineage>
        <taxon>Bacteria</taxon>
        <taxon>Bacillati</taxon>
        <taxon>Actinomycetota</taxon>
        <taxon>Actinomycetes</taxon>
        <taxon>Kitasatosporales</taxon>
        <taxon>Streptomycetaceae</taxon>
        <taxon>Actinacidiphila</taxon>
    </lineage>
</organism>
<feature type="region of interest" description="Disordered" evidence="1">
    <location>
        <begin position="1"/>
        <end position="59"/>
    </location>
</feature>